<dbReference type="RefSeq" id="WP_123120238.1">
    <property type="nucleotide sequence ID" value="NZ_RJJR01000005.1"/>
</dbReference>
<reference evidence="1 2" key="1">
    <citation type="submission" date="2018-11" db="EMBL/GenBank/DDBJ databases">
        <title>Draft genome sequence of Ferruginibacter sp. BO-59.</title>
        <authorList>
            <person name="Im W.T."/>
        </authorList>
    </citation>
    <scope>NUCLEOTIDE SEQUENCE [LARGE SCALE GENOMIC DNA]</scope>
    <source>
        <strain evidence="1 2">BO-59</strain>
    </source>
</reference>
<evidence type="ECO:0000313" key="2">
    <source>
        <dbReference type="Proteomes" id="UP000267223"/>
    </source>
</evidence>
<evidence type="ECO:0000313" key="1">
    <source>
        <dbReference type="EMBL" id="RNI37397.1"/>
    </source>
</evidence>
<name>A0A3M9NJ99_9BACT</name>
<evidence type="ECO:0008006" key="3">
    <source>
        <dbReference type="Google" id="ProtNLM"/>
    </source>
</evidence>
<organism evidence="1 2">
    <name type="scientific">Hanamia caeni</name>
    <dbReference type="NCBI Taxonomy" id="2294116"/>
    <lineage>
        <taxon>Bacteria</taxon>
        <taxon>Pseudomonadati</taxon>
        <taxon>Bacteroidota</taxon>
        <taxon>Chitinophagia</taxon>
        <taxon>Chitinophagales</taxon>
        <taxon>Chitinophagaceae</taxon>
        <taxon>Hanamia</taxon>
    </lineage>
</organism>
<sequence>MKKTILILAICGYIFSGCSIFRRYEKYGCPTNGKNIGAERILSGDKDAIKAAKKAKKFNE</sequence>
<dbReference type="Proteomes" id="UP000267223">
    <property type="component" value="Unassembled WGS sequence"/>
</dbReference>
<dbReference type="OrthoDB" id="678915at2"/>
<comment type="caution">
    <text evidence="1">The sequence shown here is derived from an EMBL/GenBank/DDBJ whole genome shotgun (WGS) entry which is preliminary data.</text>
</comment>
<dbReference type="AlphaFoldDB" id="A0A3M9NJ99"/>
<gene>
    <name evidence="1" type="ORF">EFY79_08345</name>
</gene>
<accession>A0A3M9NJ99</accession>
<dbReference type="EMBL" id="RJJR01000005">
    <property type="protein sequence ID" value="RNI37397.1"/>
    <property type="molecule type" value="Genomic_DNA"/>
</dbReference>
<keyword evidence="2" id="KW-1185">Reference proteome</keyword>
<protein>
    <recommendedName>
        <fullName evidence="3">Lipoprotein</fullName>
    </recommendedName>
</protein>
<dbReference type="PROSITE" id="PS51257">
    <property type="entry name" value="PROKAR_LIPOPROTEIN"/>
    <property type="match status" value="1"/>
</dbReference>
<proteinExistence type="predicted"/>